<sequence>MRHASYPVLPVVHSSHSLEGFQKDDFYKYLLAESVRRDDRPFIENKSKFVLCHASSGHKHAIEELFSNPDITSKMEETKLSKEIQVLNKFMRLLDTNPDKAYYGYLHVMKANEEQAIDSLLISDGLFRNEDVKERKKYVALVESVRDNGGKVYLFSTMHVSGQQLQQVSGVAAILRYPLPDLDELEEIAAAHEEEFEEYASDEDLSPEEKKAREEAKMLEDMQYFGFVSETSGVI</sequence>
<keyword evidence="5" id="KW-0479">Metal-binding</keyword>
<evidence type="ECO:0000256" key="5">
    <source>
        <dbReference type="ARBA" id="ARBA00022723"/>
    </source>
</evidence>
<dbReference type="FunFam" id="3.30.1330.30:FF:000008">
    <property type="entry name" value="Protein pelota homolog"/>
    <property type="match status" value="1"/>
</dbReference>
<dbReference type="GO" id="GO:0032790">
    <property type="term" value="P:ribosome disassembly"/>
    <property type="evidence" value="ECO:0007669"/>
    <property type="project" value="TreeGrafter"/>
</dbReference>
<dbReference type="InterPro" id="IPR042226">
    <property type="entry name" value="eFR1_2_sf"/>
</dbReference>
<dbReference type="OrthoDB" id="10249111at2759"/>
<gene>
    <name evidence="7" type="ORF">THAOC_37795</name>
</gene>
<evidence type="ECO:0000256" key="1">
    <source>
        <dbReference type="ARBA" id="ARBA00001968"/>
    </source>
</evidence>
<dbReference type="Gene3D" id="3.30.420.60">
    <property type="entry name" value="eRF1 domain 2"/>
    <property type="match status" value="1"/>
</dbReference>
<dbReference type="GO" id="GO:0070966">
    <property type="term" value="P:nuclear-transcribed mRNA catabolic process, no-go decay"/>
    <property type="evidence" value="ECO:0007669"/>
    <property type="project" value="InterPro"/>
</dbReference>
<comment type="similarity">
    <text evidence="3">Belongs to the eukaryotic release factor 1 family. Pelota subfamily.</text>
</comment>
<dbReference type="GO" id="GO:0071025">
    <property type="term" value="P:RNA surveillance"/>
    <property type="evidence" value="ECO:0007669"/>
    <property type="project" value="InterPro"/>
</dbReference>
<dbReference type="PANTHER" id="PTHR10853:SF0">
    <property type="entry name" value="PROTEIN PELOTA HOMOLOG"/>
    <property type="match status" value="1"/>
</dbReference>
<accession>K0QY59</accession>
<dbReference type="InterPro" id="IPR029064">
    <property type="entry name" value="Ribosomal_eL30-like_sf"/>
</dbReference>
<evidence type="ECO:0000256" key="3">
    <source>
        <dbReference type="ARBA" id="ARBA00009504"/>
    </source>
</evidence>
<protein>
    <recommendedName>
        <fullName evidence="6">eRF1 domain-containing protein</fullName>
    </recommendedName>
</protein>
<evidence type="ECO:0000313" key="8">
    <source>
        <dbReference type="Proteomes" id="UP000266841"/>
    </source>
</evidence>
<dbReference type="SUPFAM" id="SSF55315">
    <property type="entry name" value="L30e-like"/>
    <property type="match status" value="1"/>
</dbReference>
<dbReference type="Gene3D" id="3.30.1330.30">
    <property type="match status" value="1"/>
</dbReference>
<dbReference type="GO" id="GO:0070481">
    <property type="term" value="P:nuclear-transcribed mRNA catabolic process, non-stop decay"/>
    <property type="evidence" value="ECO:0007669"/>
    <property type="project" value="InterPro"/>
</dbReference>
<dbReference type="EMBL" id="AGNL01050717">
    <property type="protein sequence ID" value="EJK43728.1"/>
    <property type="molecule type" value="Genomic_DNA"/>
</dbReference>
<feature type="domain" description="eRF1" evidence="6">
    <location>
        <begin position="81"/>
        <end position="179"/>
    </location>
</feature>
<keyword evidence="8" id="KW-1185">Reference proteome</keyword>
<dbReference type="InterPro" id="IPR005142">
    <property type="entry name" value="eRF1_3"/>
</dbReference>
<evidence type="ECO:0000313" key="7">
    <source>
        <dbReference type="EMBL" id="EJK43728.1"/>
    </source>
</evidence>
<proteinExistence type="inferred from homology"/>
<dbReference type="eggNOG" id="KOG2869">
    <property type="taxonomic scope" value="Eukaryota"/>
</dbReference>
<dbReference type="PANTHER" id="PTHR10853">
    <property type="entry name" value="PELOTA"/>
    <property type="match status" value="1"/>
</dbReference>
<organism evidence="7 8">
    <name type="scientific">Thalassiosira oceanica</name>
    <name type="common">Marine diatom</name>
    <dbReference type="NCBI Taxonomy" id="159749"/>
    <lineage>
        <taxon>Eukaryota</taxon>
        <taxon>Sar</taxon>
        <taxon>Stramenopiles</taxon>
        <taxon>Ochrophyta</taxon>
        <taxon>Bacillariophyta</taxon>
        <taxon>Coscinodiscophyceae</taxon>
        <taxon>Thalassiosirophycidae</taxon>
        <taxon>Thalassiosirales</taxon>
        <taxon>Thalassiosiraceae</taxon>
        <taxon>Thalassiosira</taxon>
    </lineage>
</organism>
<comment type="subcellular location">
    <subcellularLocation>
        <location evidence="2">Cytoplasm</location>
    </subcellularLocation>
</comment>
<dbReference type="AlphaFoldDB" id="K0QY59"/>
<dbReference type="OMA" id="EAGCEIM"/>
<dbReference type="InterPro" id="IPR004405">
    <property type="entry name" value="TF_pelota"/>
</dbReference>
<evidence type="ECO:0000259" key="6">
    <source>
        <dbReference type="Pfam" id="PF03465"/>
    </source>
</evidence>
<name>K0QY59_THAOC</name>
<reference evidence="7 8" key="1">
    <citation type="journal article" date="2012" name="Genome Biol.">
        <title>Genome and low-iron response of an oceanic diatom adapted to chronic iron limitation.</title>
        <authorList>
            <person name="Lommer M."/>
            <person name="Specht M."/>
            <person name="Roy A.S."/>
            <person name="Kraemer L."/>
            <person name="Andreson R."/>
            <person name="Gutowska M.A."/>
            <person name="Wolf J."/>
            <person name="Bergner S.V."/>
            <person name="Schilhabel M.B."/>
            <person name="Klostermeier U.C."/>
            <person name="Beiko R.G."/>
            <person name="Rosenstiel P."/>
            <person name="Hippler M."/>
            <person name="Laroche J."/>
        </authorList>
    </citation>
    <scope>NUCLEOTIDE SEQUENCE [LARGE SCALE GENOMIC DNA]</scope>
    <source>
        <strain evidence="7 8">CCMP1005</strain>
    </source>
</reference>
<dbReference type="SUPFAM" id="SSF53137">
    <property type="entry name" value="Translational machinery components"/>
    <property type="match status" value="1"/>
</dbReference>
<evidence type="ECO:0000256" key="2">
    <source>
        <dbReference type="ARBA" id="ARBA00004496"/>
    </source>
</evidence>
<dbReference type="GO" id="GO:0070651">
    <property type="term" value="P:nonfunctional rRNA decay"/>
    <property type="evidence" value="ECO:0007669"/>
    <property type="project" value="TreeGrafter"/>
</dbReference>
<dbReference type="Proteomes" id="UP000266841">
    <property type="component" value="Unassembled WGS sequence"/>
</dbReference>
<comment type="cofactor">
    <cofactor evidence="1">
        <name>a divalent metal cation</name>
        <dbReference type="ChEBI" id="CHEBI:60240"/>
    </cofactor>
</comment>
<comment type="caution">
    <text evidence="7">The sequence shown here is derived from an EMBL/GenBank/DDBJ whole genome shotgun (WGS) entry which is preliminary data.</text>
</comment>
<dbReference type="Pfam" id="PF03465">
    <property type="entry name" value="eRF1_3"/>
    <property type="match status" value="1"/>
</dbReference>
<keyword evidence="4" id="KW-0963">Cytoplasm</keyword>
<dbReference type="GO" id="GO:0005737">
    <property type="term" value="C:cytoplasm"/>
    <property type="evidence" value="ECO:0007669"/>
    <property type="project" value="UniProtKB-SubCell"/>
</dbReference>
<dbReference type="GO" id="GO:0046872">
    <property type="term" value="F:metal ion binding"/>
    <property type="evidence" value="ECO:0007669"/>
    <property type="project" value="UniProtKB-KW"/>
</dbReference>
<evidence type="ECO:0000256" key="4">
    <source>
        <dbReference type="ARBA" id="ARBA00022490"/>
    </source>
</evidence>